<dbReference type="RefSeq" id="WP_097385175.1">
    <property type="nucleotide sequence ID" value="NZ_CP023741.1"/>
</dbReference>
<dbReference type="InterPro" id="IPR003615">
    <property type="entry name" value="HNH_nuc"/>
</dbReference>
<dbReference type="EMBL" id="CP023741">
    <property type="protein sequence ID" value="ATI82629.1"/>
    <property type="molecule type" value="Genomic_DNA"/>
</dbReference>
<gene>
    <name evidence="1" type="ORF">A6768_23245</name>
</gene>
<dbReference type="GeneID" id="57779777"/>
<dbReference type="KEGG" id="sya:A6768_23245"/>
<evidence type="ECO:0000313" key="1">
    <source>
        <dbReference type="EMBL" id="ATI82629.1"/>
    </source>
</evidence>
<proteinExistence type="predicted"/>
<organism evidence="1 2">
    <name type="scientific">Sphingobium yanoikuyae</name>
    <name type="common">Sphingomonas yanoikuyae</name>
    <dbReference type="NCBI Taxonomy" id="13690"/>
    <lineage>
        <taxon>Bacteria</taxon>
        <taxon>Pseudomonadati</taxon>
        <taxon>Pseudomonadota</taxon>
        <taxon>Alphaproteobacteria</taxon>
        <taxon>Sphingomonadales</taxon>
        <taxon>Sphingomonadaceae</taxon>
        <taxon>Sphingobium</taxon>
    </lineage>
</organism>
<evidence type="ECO:0008006" key="3">
    <source>
        <dbReference type="Google" id="ProtNLM"/>
    </source>
</evidence>
<dbReference type="Gene3D" id="1.10.30.50">
    <property type="match status" value="1"/>
</dbReference>
<dbReference type="AlphaFoldDB" id="A0A291N5I2"/>
<dbReference type="Proteomes" id="UP000219422">
    <property type="component" value="Chromosome"/>
</dbReference>
<name>A0A291N5I2_SPHYA</name>
<dbReference type="CDD" id="cd00085">
    <property type="entry name" value="HNHc"/>
    <property type="match status" value="1"/>
</dbReference>
<reference evidence="1 2" key="1">
    <citation type="submission" date="2017-10" db="EMBL/GenBank/DDBJ databases">
        <title>Sphingobium yanoikuyae S72.</title>
        <authorList>
            <person name="Sanchez E."/>
            <person name="Bustos P."/>
            <person name="Mendoza P."/>
            <person name="Guo X."/>
            <person name="Mendoza A."/>
        </authorList>
    </citation>
    <scope>NUCLEOTIDE SEQUENCE [LARGE SCALE GENOMIC DNA]</scope>
    <source>
        <strain evidence="1 2">S72</strain>
    </source>
</reference>
<accession>A0A291N5I2</accession>
<protein>
    <recommendedName>
        <fullName evidence="3">HNH endonuclease</fullName>
    </recommendedName>
</protein>
<evidence type="ECO:0000313" key="2">
    <source>
        <dbReference type="Proteomes" id="UP000219422"/>
    </source>
</evidence>
<sequence length="405" mass="45417">MGKSGDFQANEVGEEYMVLSHARLNRTVAAMMQRGIDIVTAKRLQGEGLTLAALKESDDDTLVKHGLSTTIIEALRRGGRSPIPSANLAQVLWRNRFTCCVCRDPALAIILHHIEPWAESHDHSVENLAVLCLEHHARAHRRGTLEQNLASKHLREFKENWEREVSYLDPKAILDASRVEGYHWWWFNHVRLFELAASIATEFQSVPYFYAARRTGKIADDGLLSEFSRDSNYMYEGGDGTALYLYVRNVLESVLCQTAVYNISDDLDPGFLGRVISPNDMIFVQGRHFFEQKSSTQCGPGQVSAVRRQANGVRVKFTIDRWEAVANSTWATWLVGTQSAASIVRVRSVERDSDGKLLLNCTGLAVGSGLQGLATRDYTSPDMPVHRYADDGWLEESDLDDQPFG</sequence>